<dbReference type="EMBL" id="JBBAXC010000009">
    <property type="protein sequence ID" value="MEI5907778.1"/>
    <property type="molecule type" value="Genomic_DNA"/>
</dbReference>
<dbReference type="SUPFAM" id="SSF88946">
    <property type="entry name" value="Sigma2 domain of RNA polymerase sigma factors"/>
    <property type="match status" value="1"/>
</dbReference>
<dbReference type="InterPro" id="IPR014284">
    <property type="entry name" value="RNA_pol_sigma-70_dom"/>
</dbReference>
<dbReference type="Gene3D" id="1.10.1740.10">
    <property type="match status" value="1"/>
</dbReference>
<evidence type="ECO:0000313" key="8">
    <source>
        <dbReference type="Proteomes" id="UP001312865"/>
    </source>
</evidence>
<evidence type="ECO:0000256" key="1">
    <source>
        <dbReference type="ARBA" id="ARBA00010641"/>
    </source>
</evidence>
<evidence type="ECO:0000259" key="6">
    <source>
        <dbReference type="Pfam" id="PF08281"/>
    </source>
</evidence>
<keyword evidence="3" id="KW-0731">Sigma factor</keyword>
<dbReference type="Pfam" id="PF04542">
    <property type="entry name" value="Sigma70_r2"/>
    <property type="match status" value="1"/>
</dbReference>
<gene>
    <name evidence="7" type="ORF">WAK64_12015</name>
</gene>
<dbReference type="SUPFAM" id="SSF88659">
    <property type="entry name" value="Sigma3 and sigma4 domains of RNA polymerase sigma factors"/>
    <property type="match status" value="1"/>
</dbReference>
<organism evidence="7 8">
    <name type="scientific">Bacillus spongiae</name>
    <dbReference type="NCBI Taxonomy" id="2683610"/>
    <lineage>
        <taxon>Bacteria</taxon>
        <taxon>Bacillati</taxon>
        <taxon>Bacillota</taxon>
        <taxon>Bacilli</taxon>
        <taxon>Bacillales</taxon>
        <taxon>Bacillaceae</taxon>
        <taxon>Bacillus</taxon>
    </lineage>
</organism>
<dbReference type="InterPro" id="IPR039425">
    <property type="entry name" value="RNA_pol_sigma-70-like"/>
</dbReference>
<keyword evidence="2" id="KW-0805">Transcription regulation</keyword>
<comment type="similarity">
    <text evidence="1">Belongs to the sigma-70 factor family. ECF subfamily.</text>
</comment>
<feature type="domain" description="RNA polymerase sigma-70 region 2" evidence="5">
    <location>
        <begin position="22"/>
        <end position="83"/>
    </location>
</feature>
<dbReference type="PANTHER" id="PTHR43133">
    <property type="entry name" value="RNA POLYMERASE ECF-TYPE SIGMA FACTO"/>
    <property type="match status" value="1"/>
</dbReference>
<keyword evidence="8" id="KW-1185">Reference proteome</keyword>
<dbReference type="Pfam" id="PF08281">
    <property type="entry name" value="Sigma70_r4_2"/>
    <property type="match status" value="1"/>
</dbReference>
<feature type="domain" description="RNA polymerase sigma factor 70 region 4 type 2" evidence="6">
    <location>
        <begin position="105"/>
        <end position="155"/>
    </location>
</feature>
<evidence type="ECO:0000256" key="4">
    <source>
        <dbReference type="ARBA" id="ARBA00023163"/>
    </source>
</evidence>
<dbReference type="RefSeq" id="WP_336587220.1">
    <property type="nucleotide sequence ID" value="NZ_JBBAXC010000009.1"/>
</dbReference>
<dbReference type="InterPro" id="IPR013324">
    <property type="entry name" value="RNA_pol_sigma_r3/r4-like"/>
</dbReference>
<keyword evidence="4" id="KW-0804">Transcription</keyword>
<comment type="caution">
    <text evidence="7">The sequence shown here is derived from an EMBL/GenBank/DDBJ whole genome shotgun (WGS) entry which is preliminary data.</text>
</comment>
<dbReference type="InterPro" id="IPR013325">
    <property type="entry name" value="RNA_pol_sigma_r2"/>
</dbReference>
<proteinExistence type="inferred from homology"/>
<evidence type="ECO:0000256" key="3">
    <source>
        <dbReference type="ARBA" id="ARBA00023082"/>
    </source>
</evidence>
<evidence type="ECO:0000313" key="7">
    <source>
        <dbReference type="EMBL" id="MEI5907778.1"/>
    </source>
</evidence>
<dbReference type="InterPro" id="IPR013249">
    <property type="entry name" value="RNA_pol_sigma70_r4_t2"/>
</dbReference>
<evidence type="ECO:0000259" key="5">
    <source>
        <dbReference type="Pfam" id="PF04542"/>
    </source>
</evidence>
<dbReference type="InterPro" id="IPR036388">
    <property type="entry name" value="WH-like_DNA-bd_sf"/>
</dbReference>
<dbReference type="PANTHER" id="PTHR43133:SF51">
    <property type="entry name" value="RNA POLYMERASE SIGMA FACTOR"/>
    <property type="match status" value="1"/>
</dbReference>
<dbReference type="NCBIfam" id="TIGR02937">
    <property type="entry name" value="sigma70-ECF"/>
    <property type="match status" value="1"/>
</dbReference>
<dbReference type="CDD" id="cd06171">
    <property type="entry name" value="Sigma70_r4"/>
    <property type="match status" value="1"/>
</dbReference>
<accession>A0ABU8HFF2</accession>
<dbReference type="Gene3D" id="1.10.10.10">
    <property type="entry name" value="Winged helix-like DNA-binding domain superfamily/Winged helix DNA-binding domain"/>
    <property type="match status" value="1"/>
</dbReference>
<evidence type="ECO:0000256" key="2">
    <source>
        <dbReference type="ARBA" id="ARBA00023015"/>
    </source>
</evidence>
<protein>
    <submittedName>
        <fullName evidence="7">RNA polymerase sigma factor</fullName>
    </submittedName>
</protein>
<sequence>MEEALLLKRAKNGDLEAYKHIIDHYSPLVERFAFQIGTPYKSISDVSQEVFIRIYRTLPQFSQTTFTTWLYTMTYKTVKEYVEQALYEEEQECENPIFLHEEDKMLHECIGGLDEIYRLPIILFCFHDQSYEEISDILKISVSTVKTRVTKAKSLLKQSIIQKEQEAGVYDG</sequence>
<dbReference type="Proteomes" id="UP001312865">
    <property type="component" value="Unassembled WGS sequence"/>
</dbReference>
<name>A0ABU8HFF2_9BACI</name>
<dbReference type="InterPro" id="IPR007627">
    <property type="entry name" value="RNA_pol_sigma70_r2"/>
</dbReference>
<reference evidence="7 8" key="1">
    <citation type="journal article" date="2018" name="J. Microbiol.">
        <title>Bacillus spongiae sp. nov., isolated from sponge of Jeju Island.</title>
        <authorList>
            <person name="Lee G.E."/>
            <person name="Im W.T."/>
            <person name="Park J.S."/>
        </authorList>
    </citation>
    <scope>NUCLEOTIDE SEQUENCE [LARGE SCALE GENOMIC DNA]</scope>
    <source>
        <strain evidence="7 8">135PIL107-10</strain>
    </source>
</reference>